<reference evidence="3" key="1">
    <citation type="journal article" date="2017" name="Front. Plant Sci.">
        <title>Climate Clever Clovers: New Paradigm to Reduce the Environmental Footprint of Ruminants by Breeding Low Methanogenic Forages Utilizing Haplotype Variation.</title>
        <authorList>
            <person name="Kaur P."/>
            <person name="Appels R."/>
            <person name="Bayer P.E."/>
            <person name="Keeble-Gagnere G."/>
            <person name="Wang J."/>
            <person name="Hirakawa H."/>
            <person name="Shirasawa K."/>
            <person name="Vercoe P."/>
            <person name="Stefanova K."/>
            <person name="Durmic Z."/>
            <person name="Nichols P."/>
            <person name="Revell C."/>
            <person name="Isobe S.N."/>
            <person name="Edwards D."/>
            <person name="Erskine W."/>
        </authorList>
    </citation>
    <scope>NUCLEOTIDE SEQUENCE [LARGE SCALE GENOMIC DNA]</scope>
    <source>
        <strain evidence="3">cv. Daliak</strain>
    </source>
</reference>
<dbReference type="OrthoDB" id="10480966at2759"/>
<evidence type="ECO:0000313" key="3">
    <source>
        <dbReference type="Proteomes" id="UP000242715"/>
    </source>
</evidence>
<proteinExistence type="predicted"/>
<organism evidence="2 3">
    <name type="scientific">Trifolium subterraneum</name>
    <name type="common">Subterranean clover</name>
    <dbReference type="NCBI Taxonomy" id="3900"/>
    <lineage>
        <taxon>Eukaryota</taxon>
        <taxon>Viridiplantae</taxon>
        <taxon>Streptophyta</taxon>
        <taxon>Embryophyta</taxon>
        <taxon>Tracheophyta</taxon>
        <taxon>Spermatophyta</taxon>
        <taxon>Magnoliopsida</taxon>
        <taxon>eudicotyledons</taxon>
        <taxon>Gunneridae</taxon>
        <taxon>Pentapetalae</taxon>
        <taxon>rosids</taxon>
        <taxon>fabids</taxon>
        <taxon>Fabales</taxon>
        <taxon>Fabaceae</taxon>
        <taxon>Papilionoideae</taxon>
        <taxon>50 kb inversion clade</taxon>
        <taxon>NPAAA clade</taxon>
        <taxon>Hologalegina</taxon>
        <taxon>IRL clade</taxon>
        <taxon>Trifolieae</taxon>
        <taxon>Trifolium</taxon>
    </lineage>
</organism>
<keyword evidence="3" id="KW-1185">Reference proteome</keyword>
<gene>
    <name evidence="2" type="ORF">TSUD_199230</name>
</gene>
<evidence type="ECO:0000313" key="2">
    <source>
        <dbReference type="EMBL" id="GAU19242.1"/>
    </source>
</evidence>
<accession>A0A2Z6LMH6</accession>
<sequence>MVGPAKAYRSVGAGSRVSYSGDTHSARSRHSLSYVSSACSAADPSYTAFPSNSYFVPYKEKRGCFWCRPICRLACNLGGRVACLSFEGEGGQGGFSRESP</sequence>
<dbReference type="EMBL" id="DF973196">
    <property type="protein sequence ID" value="GAU19242.1"/>
    <property type="molecule type" value="Genomic_DNA"/>
</dbReference>
<protein>
    <submittedName>
        <fullName evidence="2">Uncharacterized protein</fullName>
    </submittedName>
</protein>
<name>A0A2Z6LMH6_TRISU</name>
<dbReference type="AlphaFoldDB" id="A0A2Z6LMH6"/>
<dbReference type="Proteomes" id="UP000242715">
    <property type="component" value="Unassembled WGS sequence"/>
</dbReference>
<evidence type="ECO:0000256" key="1">
    <source>
        <dbReference type="SAM" id="MobiDB-lite"/>
    </source>
</evidence>
<feature type="region of interest" description="Disordered" evidence="1">
    <location>
        <begin position="1"/>
        <end position="25"/>
    </location>
</feature>